<dbReference type="AlphaFoldDB" id="A0A4Z2EW25"/>
<sequence length="429" mass="47719">MNKLMSDFDETDVFWESWTLTSEKKKKKKKKDSKKEKKCRKHKNNTTEKPEENIVQKKKKKKKPKIEDAMEVRKEKKRGKKKNVTAAELGDGWVLAQSGAALTPDRDKKSRSKKKVAFDLSRGVGVSVKRPQSGSSPQTSVLSENDAARAGEAGRGRTPPRHESQGAGEDANSQDLFITQKTFRASPPQTSSDEAPPPSPRGFAPRGEEEDERFGKARQDLKDGKWFKANIAEEKTVSRAVRVMDARSSGVAKTKERSGACGPRGSPRPPRASVGSTSTQTENFFTAELSSYLDFRRRARAAARPEDPQPLDLSLPRRARNDPGRAWPLPGGTEEPPREPWSEGADGKGETSLSLESEPEPKSTDLTTSGEDEPPCRSGRLDLTQVRAVQMRLNESFFFKTKGEGRSPRPESPLMKLVQGREVKHRKGR</sequence>
<accession>A0A4Z2EW25</accession>
<dbReference type="OrthoDB" id="8932843at2759"/>
<feature type="region of interest" description="Disordered" evidence="1">
    <location>
        <begin position="400"/>
        <end position="429"/>
    </location>
</feature>
<feature type="region of interest" description="Disordered" evidence="1">
    <location>
        <begin position="243"/>
        <end position="282"/>
    </location>
</feature>
<feature type="compositionally biased region" description="Basic and acidic residues" evidence="1">
    <location>
        <begin position="45"/>
        <end position="55"/>
    </location>
</feature>
<gene>
    <name evidence="2" type="ORF">EYF80_056829</name>
</gene>
<evidence type="ECO:0000313" key="3">
    <source>
        <dbReference type="Proteomes" id="UP000314294"/>
    </source>
</evidence>
<evidence type="ECO:0000313" key="2">
    <source>
        <dbReference type="EMBL" id="TNN33009.1"/>
    </source>
</evidence>
<name>A0A4Z2EW25_9TELE</name>
<keyword evidence="3" id="KW-1185">Reference proteome</keyword>
<feature type="region of interest" description="Disordered" evidence="1">
    <location>
        <begin position="300"/>
        <end position="383"/>
    </location>
</feature>
<comment type="caution">
    <text evidence="2">The sequence shown here is derived from an EMBL/GenBank/DDBJ whole genome shotgun (WGS) entry which is preliminary data.</text>
</comment>
<evidence type="ECO:0000256" key="1">
    <source>
        <dbReference type="SAM" id="MobiDB-lite"/>
    </source>
</evidence>
<reference evidence="2 3" key="1">
    <citation type="submission" date="2019-03" db="EMBL/GenBank/DDBJ databases">
        <title>First draft genome of Liparis tanakae, snailfish: a comprehensive survey of snailfish specific genes.</title>
        <authorList>
            <person name="Kim W."/>
            <person name="Song I."/>
            <person name="Jeong J.-H."/>
            <person name="Kim D."/>
            <person name="Kim S."/>
            <person name="Ryu S."/>
            <person name="Song J.Y."/>
            <person name="Lee S.K."/>
        </authorList>
    </citation>
    <scope>NUCLEOTIDE SEQUENCE [LARGE SCALE GENOMIC DNA]</scope>
    <source>
        <tissue evidence="2">Muscle</tissue>
    </source>
</reference>
<feature type="compositionally biased region" description="Basic and acidic residues" evidence="1">
    <location>
        <begin position="213"/>
        <end position="229"/>
    </location>
</feature>
<feature type="compositionally biased region" description="Polar residues" evidence="1">
    <location>
        <begin position="130"/>
        <end position="143"/>
    </location>
</feature>
<feature type="region of interest" description="Disordered" evidence="1">
    <location>
        <begin position="22"/>
        <end position="229"/>
    </location>
</feature>
<dbReference type="EMBL" id="SRLO01002391">
    <property type="protein sequence ID" value="TNN33009.1"/>
    <property type="molecule type" value="Genomic_DNA"/>
</dbReference>
<feature type="compositionally biased region" description="Basic residues" evidence="1">
    <location>
        <begin position="24"/>
        <end position="44"/>
    </location>
</feature>
<protein>
    <submittedName>
        <fullName evidence="2">Uncharacterized protein</fullName>
    </submittedName>
</protein>
<feature type="compositionally biased region" description="Basic and acidic residues" evidence="1">
    <location>
        <begin position="146"/>
        <end position="164"/>
    </location>
</feature>
<organism evidence="2 3">
    <name type="scientific">Liparis tanakae</name>
    <name type="common">Tanaka's snailfish</name>
    <dbReference type="NCBI Taxonomy" id="230148"/>
    <lineage>
        <taxon>Eukaryota</taxon>
        <taxon>Metazoa</taxon>
        <taxon>Chordata</taxon>
        <taxon>Craniata</taxon>
        <taxon>Vertebrata</taxon>
        <taxon>Euteleostomi</taxon>
        <taxon>Actinopterygii</taxon>
        <taxon>Neopterygii</taxon>
        <taxon>Teleostei</taxon>
        <taxon>Neoteleostei</taxon>
        <taxon>Acanthomorphata</taxon>
        <taxon>Eupercaria</taxon>
        <taxon>Perciformes</taxon>
        <taxon>Cottioidei</taxon>
        <taxon>Cottales</taxon>
        <taxon>Liparidae</taxon>
        <taxon>Liparis</taxon>
    </lineage>
</organism>
<feature type="compositionally biased region" description="Polar residues" evidence="1">
    <location>
        <begin position="171"/>
        <end position="193"/>
    </location>
</feature>
<feature type="compositionally biased region" description="Basic and acidic residues" evidence="1">
    <location>
        <begin position="65"/>
        <end position="74"/>
    </location>
</feature>
<feature type="compositionally biased region" description="Basic and acidic residues" evidence="1">
    <location>
        <begin position="335"/>
        <end position="349"/>
    </location>
</feature>
<dbReference type="Proteomes" id="UP000314294">
    <property type="component" value="Unassembled WGS sequence"/>
</dbReference>
<proteinExistence type="predicted"/>
<feature type="compositionally biased region" description="Low complexity" evidence="1">
    <location>
        <begin position="259"/>
        <end position="276"/>
    </location>
</feature>